<protein>
    <submittedName>
        <fullName evidence="1">Uncharacterized protein</fullName>
    </submittedName>
</protein>
<reference evidence="1" key="1">
    <citation type="submission" date="2021-03" db="EMBL/GenBank/DDBJ databases">
        <authorList>
            <person name="Tran Van P."/>
        </authorList>
    </citation>
    <scope>NUCLEOTIDE SEQUENCE</scope>
</reference>
<dbReference type="Proteomes" id="UP001153148">
    <property type="component" value="Unassembled WGS sequence"/>
</dbReference>
<sequence>MLAFLLQLKLPILISQEDDKQFTCSFFMSQYGRKKIDLLQFRVRRLLDIGGGILFRGPP</sequence>
<dbReference type="EMBL" id="CAJPIN010056923">
    <property type="protein sequence ID" value="CAG2066636.1"/>
    <property type="molecule type" value="Genomic_DNA"/>
</dbReference>
<comment type="caution">
    <text evidence="1">The sequence shown here is derived from an EMBL/GenBank/DDBJ whole genome shotgun (WGS) entry which is preliminary data.</text>
</comment>
<name>A0ABN7PM84_TIMPD</name>
<organism evidence="1 2">
    <name type="scientific">Timema podura</name>
    <name type="common">Walking stick</name>
    <dbReference type="NCBI Taxonomy" id="61482"/>
    <lineage>
        <taxon>Eukaryota</taxon>
        <taxon>Metazoa</taxon>
        <taxon>Ecdysozoa</taxon>
        <taxon>Arthropoda</taxon>
        <taxon>Hexapoda</taxon>
        <taxon>Insecta</taxon>
        <taxon>Pterygota</taxon>
        <taxon>Neoptera</taxon>
        <taxon>Polyneoptera</taxon>
        <taxon>Phasmatodea</taxon>
        <taxon>Timematodea</taxon>
        <taxon>Timematoidea</taxon>
        <taxon>Timematidae</taxon>
        <taxon>Timema</taxon>
    </lineage>
</organism>
<proteinExistence type="predicted"/>
<evidence type="ECO:0000313" key="2">
    <source>
        <dbReference type="Proteomes" id="UP001153148"/>
    </source>
</evidence>
<gene>
    <name evidence="1" type="ORF">TPAB3V08_LOCUS13579</name>
</gene>
<accession>A0ABN7PM84</accession>
<keyword evidence="2" id="KW-1185">Reference proteome</keyword>
<feature type="non-terminal residue" evidence="1">
    <location>
        <position position="59"/>
    </location>
</feature>
<evidence type="ECO:0000313" key="1">
    <source>
        <dbReference type="EMBL" id="CAG2066636.1"/>
    </source>
</evidence>